<sequence>MPGLFRSAGDVIYTNNSKITIGIAGPDIAEDAKPGYWNNTVGYSNNGKCLTSHSASANTSGEKFGIGDVFGVFVNYFGKQMSMVTFVKNGLPVATRYHYESDHDKFLPTITLENGPIDLGMMWPEAALGKPMFKDHYEVIVKDTSPSGAGPAVGLGTCSPLKPVPTCEKLRDYFRWMADGDSNKTKVNQRIGMGIHYNPKERENPNFNERESQLVLCFVTLDTTIVYATMMIQPEGGFYPLVLLNKNSRKVSLDVEGNRTIKTFKILDDQYYKALLEANKGILDDSLKRRLSLEMFRKSAKIKMEVLEQTKIPDSSKQHCRVNLSKNDIGIHVIQFKQPVTADNPYFCVEIRKLHEDSVISIGIADHSFPENKHPGKLQNSTGYMSRDGKMYYSGLSEGNLMGERYEEGDTVGLEMSNFDRKYPIVLFSKNQRPIGTRFLHLTEPDTFLPTVALCGNGYDVEIDIFWQNQYCMGPSFDVHKPESWCLPKNAEVDDDNRMIYVSDHTNPVIIQCPHALDIESKFDYFEIELVDKFGDEVDLPPPGIALTSACFQSPNITSSSNFRQDFIRFLAIGEAQHSVKVGQKIGWGILEPESEKDKKEDKLLICYLTIDRNIAITRVIYEPPGGFYPVLMLLDGVNRVKLGKIFHIYSHPVSKDTIHNLLADAQKVIEEEKRLAAEGKDPQDLVIDKKDLFRTLSSPEDEKKKDDPLKMSSVVKAAKLINDKKKENQKSKSCVIL</sequence>
<dbReference type="SUPFAM" id="SSF49899">
    <property type="entry name" value="Concanavalin A-like lectins/glucanases"/>
    <property type="match status" value="1"/>
</dbReference>
<protein>
    <recommendedName>
        <fullName evidence="1">B30.2/SPRY domain-containing protein</fullName>
    </recommendedName>
</protein>
<dbReference type="AlphaFoldDB" id="A0AA88Y4M5"/>
<evidence type="ECO:0000313" key="2">
    <source>
        <dbReference type="EMBL" id="KAK3097806.1"/>
    </source>
</evidence>
<name>A0AA88Y4M5_PINIB</name>
<organism evidence="2 3">
    <name type="scientific">Pinctada imbricata</name>
    <name type="common">Atlantic pearl-oyster</name>
    <name type="synonym">Pinctada martensii</name>
    <dbReference type="NCBI Taxonomy" id="66713"/>
    <lineage>
        <taxon>Eukaryota</taxon>
        <taxon>Metazoa</taxon>
        <taxon>Spiralia</taxon>
        <taxon>Lophotrochozoa</taxon>
        <taxon>Mollusca</taxon>
        <taxon>Bivalvia</taxon>
        <taxon>Autobranchia</taxon>
        <taxon>Pteriomorphia</taxon>
        <taxon>Pterioida</taxon>
        <taxon>Pterioidea</taxon>
        <taxon>Pteriidae</taxon>
        <taxon>Pinctada</taxon>
    </lineage>
</organism>
<proteinExistence type="predicted"/>
<reference evidence="2" key="1">
    <citation type="submission" date="2019-08" db="EMBL/GenBank/DDBJ databases">
        <title>The improved chromosome-level genome for the pearl oyster Pinctada fucata martensii using PacBio sequencing and Hi-C.</title>
        <authorList>
            <person name="Zheng Z."/>
        </authorList>
    </citation>
    <scope>NUCLEOTIDE SEQUENCE</scope>
    <source>
        <strain evidence="2">ZZ-2019</strain>
        <tissue evidence="2">Adductor muscle</tissue>
    </source>
</reference>
<keyword evidence="3" id="KW-1185">Reference proteome</keyword>
<feature type="domain" description="B30.2/SPRY" evidence="1">
    <location>
        <begin position="271"/>
        <end position="471"/>
    </location>
</feature>
<dbReference type="InterPro" id="IPR043136">
    <property type="entry name" value="B30.2/SPRY_sf"/>
</dbReference>
<dbReference type="PROSITE" id="PS50188">
    <property type="entry name" value="B302_SPRY"/>
    <property type="match status" value="1"/>
</dbReference>
<comment type="caution">
    <text evidence="2">The sequence shown here is derived from an EMBL/GenBank/DDBJ whole genome shotgun (WGS) entry which is preliminary data.</text>
</comment>
<accession>A0AA88Y4M5</accession>
<dbReference type="Pfam" id="PF00622">
    <property type="entry name" value="SPRY"/>
    <property type="match status" value="2"/>
</dbReference>
<evidence type="ECO:0000259" key="1">
    <source>
        <dbReference type="PROSITE" id="PS50188"/>
    </source>
</evidence>
<evidence type="ECO:0000313" key="3">
    <source>
        <dbReference type="Proteomes" id="UP001186944"/>
    </source>
</evidence>
<dbReference type="InterPro" id="IPR013320">
    <property type="entry name" value="ConA-like_dom_sf"/>
</dbReference>
<dbReference type="InterPro" id="IPR003877">
    <property type="entry name" value="SPRY_dom"/>
</dbReference>
<dbReference type="InterPro" id="IPR001870">
    <property type="entry name" value="B30.2/SPRY"/>
</dbReference>
<dbReference type="Proteomes" id="UP001186944">
    <property type="component" value="Unassembled WGS sequence"/>
</dbReference>
<dbReference type="EMBL" id="VSWD01000007">
    <property type="protein sequence ID" value="KAK3097806.1"/>
    <property type="molecule type" value="Genomic_DNA"/>
</dbReference>
<dbReference type="Gene3D" id="2.60.120.920">
    <property type="match status" value="2"/>
</dbReference>
<gene>
    <name evidence="2" type="ORF">FSP39_013389</name>
</gene>